<name>A0A517MVB7_9BACT</name>
<evidence type="ECO:0000256" key="1">
    <source>
        <dbReference type="SAM" id="SignalP"/>
    </source>
</evidence>
<protein>
    <recommendedName>
        <fullName evidence="4">PEP-CTERM protein-sorting domain-containing protein</fullName>
    </recommendedName>
</protein>
<dbReference type="PROSITE" id="PS00018">
    <property type="entry name" value="EF_HAND_1"/>
    <property type="match status" value="2"/>
</dbReference>
<dbReference type="InterPro" id="IPR002105">
    <property type="entry name" value="Dockerin_1_rpt"/>
</dbReference>
<reference evidence="2 3" key="1">
    <citation type="submission" date="2019-02" db="EMBL/GenBank/DDBJ databases">
        <title>Deep-cultivation of Planctomycetes and their phenomic and genomic characterization uncovers novel biology.</title>
        <authorList>
            <person name="Wiegand S."/>
            <person name="Jogler M."/>
            <person name="Boedeker C."/>
            <person name="Pinto D."/>
            <person name="Vollmers J."/>
            <person name="Rivas-Marin E."/>
            <person name="Kohn T."/>
            <person name="Peeters S.H."/>
            <person name="Heuer A."/>
            <person name="Rast P."/>
            <person name="Oberbeckmann S."/>
            <person name="Bunk B."/>
            <person name="Jeske O."/>
            <person name="Meyerdierks A."/>
            <person name="Storesund J.E."/>
            <person name="Kallscheuer N."/>
            <person name="Luecker S."/>
            <person name="Lage O.M."/>
            <person name="Pohl T."/>
            <person name="Merkel B.J."/>
            <person name="Hornburger P."/>
            <person name="Mueller R.-W."/>
            <person name="Bruemmer F."/>
            <person name="Labrenz M."/>
            <person name="Spormann A.M."/>
            <person name="Op den Camp H."/>
            <person name="Overmann J."/>
            <person name="Amann R."/>
            <person name="Jetten M.S.M."/>
            <person name="Mascher T."/>
            <person name="Medema M.H."/>
            <person name="Devos D.P."/>
            <person name="Kaster A.-K."/>
            <person name="Ovreas L."/>
            <person name="Rohde M."/>
            <person name="Galperin M.Y."/>
            <person name="Jogler C."/>
        </authorList>
    </citation>
    <scope>NUCLEOTIDE SEQUENCE [LARGE SCALE GENOMIC DNA]</scope>
    <source>
        <strain evidence="2 3">HG15A2</strain>
    </source>
</reference>
<sequence precursor="true">MTFSRYYLMAPVAIALLATTAPRSAVAELKAHFDPNVLATQFSDGDYDGGTVPVTGIGDTARFVSDVRDPNPGAAGYGAGFIDLQNNNGPPIIAHPTQGSVWEFSGGNAYLSPRGSRDNTDGFEDNFDSNTLSAIVVGRFDASGSGTQYLFDLRDDSPIGGGSNTPDGFALRYDYNSGMLEGVAKQSVNAAVPLAVDSWFVATYAWDGANSTATLSVDSFYGSNSSSSAAETAALNPDAWRIGVNGSNTGATRLHGNMGDALFYNDVADHSAVANQLATDYQAKVPFELNVDQVSGMVTLKNSASAGYDIDAYRITSSGGSLNSSGWNTLDAQGFDGNAWSQLDADSSIISEGSFGTDSTVTGGGQLQLGAAFDTSVGVEDLVLEVHLAGDDATKFVLGNVNYVTGTASDADFNTDGNVDGLDFLTWQRGFGNFAGTAGQSDGDADGDGFVNGSDLTAWNSQYGSSPSQSAAASAVPEPTTALMALLAAVGLVSVVRPRRLASRNTTLACCLTLTLFVGLTSEVNATVFVDRDYTFGDEAGEGGATGNVLGSGNGFDSTWDSAGSPGAGDYQDLFVVNNPTYIAVGVGALNARPGAASGSLGVSFDGVDDYVSSPINLARPSEVWNNTLYYPSEDFPHNYDGIKLQGMQLWVKPNGATQAVRQDIIKNSGEHGISITENNTWGLVTDSPDPRDTGAAVAYDQWTHVEQVSGVPFITKGSSQYGGVLFVNGVAVGAHTAATEFYVNQPLTIGAMQLEGNLDGATASAPENYYHGLADDASVFLWGRSTGGDNYGTFNAGTDNEWIAMQLSGFDAADINLDGSVSGDGTGSSSSDDVSALIENWLTVRTVDDVQIGDWVSRQAGDLNFDGAVDLNDAFLLRDGLAASGLGALNFGLLQAVPEPAAATLAAIAMLLGLSVRRKQQ</sequence>
<dbReference type="OrthoDB" id="226722at2"/>
<evidence type="ECO:0000313" key="2">
    <source>
        <dbReference type="EMBL" id="QDS98816.1"/>
    </source>
</evidence>
<dbReference type="InterPro" id="IPR018247">
    <property type="entry name" value="EF_Hand_1_Ca_BS"/>
</dbReference>
<keyword evidence="3" id="KW-1185">Reference proteome</keyword>
<dbReference type="SUPFAM" id="SSF63446">
    <property type="entry name" value="Type I dockerin domain"/>
    <property type="match status" value="1"/>
</dbReference>
<dbReference type="KEGG" id="amob:HG15A2_21010"/>
<evidence type="ECO:0000313" key="3">
    <source>
        <dbReference type="Proteomes" id="UP000319852"/>
    </source>
</evidence>
<dbReference type="Pfam" id="PF00404">
    <property type="entry name" value="Dockerin_1"/>
    <property type="match status" value="1"/>
</dbReference>
<dbReference type="AlphaFoldDB" id="A0A517MVB7"/>
<gene>
    <name evidence="2" type="ORF">HG15A2_21010</name>
</gene>
<proteinExistence type="predicted"/>
<organism evidence="2 3">
    <name type="scientific">Adhaeretor mobilis</name>
    <dbReference type="NCBI Taxonomy" id="1930276"/>
    <lineage>
        <taxon>Bacteria</taxon>
        <taxon>Pseudomonadati</taxon>
        <taxon>Planctomycetota</taxon>
        <taxon>Planctomycetia</taxon>
        <taxon>Pirellulales</taxon>
        <taxon>Lacipirellulaceae</taxon>
        <taxon>Adhaeretor</taxon>
    </lineage>
</organism>
<feature type="signal peptide" evidence="1">
    <location>
        <begin position="1"/>
        <end position="27"/>
    </location>
</feature>
<dbReference type="EMBL" id="CP036263">
    <property type="protein sequence ID" value="QDS98816.1"/>
    <property type="molecule type" value="Genomic_DNA"/>
</dbReference>
<dbReference type="GO" id="GO:0004553">
    <property type="term" value="F:hydrolase activity, hydrolyzing O-glycosyl compounds"/>
    <property type="evidence" value="ECO:0007669"/>
    <property type="project" value="InterPro"/>
</dbReference>
<accession>A0A517MVB7</accession>
<dbReference type="GO" id="GO:0000272">
    <property type="term" value="P:polysaccharide catabolic process"/>
    <property type="evidence" value="ECO:0007669"/>
    <property type="project" value="InterPro"/>
</dbReference>
<keyword evidence="1" id="KW-0732">Signal</keyword>
<evidence type="ECO:0008006" key="4">
    <source>
        <dbReference type="Google" id="ProtNLM"/>
    </source>
</evidence>
<dbReference type="RefSeq" id="WP_145060071.1">
    <property type="nucleotide sequence ID" value="NZ_CP036263.1"/>
</dbReference>
<feature type="chain" id="PRO_5022000867" description="PEP-CTERM protein-sorting domain-containing protein" evidence="1">
    <location>
        <begin position="28"/>
        <end position="922"/>
    </location>
</feature>
<dbReference type="InterPro" id="IPR036439">
    <property type="entry name" value="Dockerin_dom_sf"/>
</dbReference>
<dbReference type="SUPFAM" id="SSF49899">
    <property type="entry name" value="Concanavalin A-like lectins/glucanases"/>
    <property type="match status" value="1"/>
</dbReference>
<dbReference type="InterPro" id="IPR013320">
    <property type="entry name" value="ConA-like_dom_sf"/>
</dbReference>
<dbReference type="Proteomes" id="UP000319852">
    <property type="component" value="Chromosome"/>
</dbReference>